<keyword evidence="1" id="KW-0472">Membrane</keyword>
<accession>A0ABY6GX85</accession>
<protein>
    <submittedName>
        <fullName evidence="3">Uncharacterized protein</fullName>
    </submittedName>
</protein>
<sequence>MRTILAVVITVFWSFNHGLASLAPHPEEKLVTLSNIYASYSPCMAYREEDNQNFITSKQCRDRVLQLTDVQFVQAITHTADRLVIEKGNIRAPDVVRFSDTVENIPADRLSATAWYPEFRHDNTVVFHSVAVRLTIEPQLGYRILAPPAGLVSGSPVFLGMELMCIFSGESSPGGSSQCERYDDRKRIRQKRSVTVYKHLGNHTLECPDHSPCDDFCDDENICSVTYHAIRNNSRCRELIRCASGATCTFTLEKSYCEAGACKFKECENGCYGSGDKLYCNKDSTTVRVVKLIVVFIVIPVFAIAMTLGACMRIKRRLDSGQ</sequence>
<feature type="transmembrane region" description="Helical" evidence="1">
    <location>
        <begin position="289"/>
        <end position="312"/>
    </location>
</feature>
<proteinExistence type="predicted"/>
<keyword evidence="2" id="KW-0732">Signal</keyword>
<name>A0ABY6GX85_9GAMM</name>
<evidence type="ECO:0000256" key="1">
    <source>
        <dbReference type="SAM" id="Phobius"/>
    </source>
</evidence>
<dbReference type="RefSeq" id="WP_262598969.1">
    <property type="nucleotide sequence ID" value="NZ_CP103300.1"/>
</dbReference>
<keyword evidence="1" id="KW-0812">Transmembrane</keyword>
<dbReference type="EMBL" id="CP103300">
    <property type="protein sequence ID" value="UYM16666.1"/>
    <property type="molecule type" value="Genomic_DNA"/>
</dbReference>
<keyword evidence="4" id="KW-1185">Reference proteome</keyword>
<organism evidence="3 4">
    <name type="scientific">Endozoicomonas euniceicola</name>
    <dbReference type="NCBI Taxonomy" id="1234143"/>
    <lineage>
        <taxon>Bacteria</taxon>
        <taxon>Pseudomonadati</taxon>
        <taxon>Pseudomonadota</taxon>
        <taxon>Gammaproteobacteria</taxon>
        <taxon>Oceanospirillales</taxon>
        <taxon>Endozoicomonadaceae</taxon>
        <taxon>Endozoicomonas</taxon>
    </lineage>
</organism>
<evidence type="ECO:0000313" key="4">
    <source>
        <dbReference type="Proteomes" id="UP001163255"/>
    </source>
</evidence>
<gene>
    <name evidence="3" type="ORF">NX720_01665</name>
</gene>
<feature type="signal peptide" evidence="2">
    <location>
        <begin position="1"/>
        <end position="20"/>
    </location>
</feature>
<dbReference type="Proteomes" id="UP001163255">
    <property type="component" value="Chromosome"/>
</dbReference>
<evidence type="ECO:0000256" key="2">
    <source>
        <dbReference type="SAM" id="SignalP"/>
    </source>
</evidence>
<evidence type="ECO:0000313" key="3">
    <source>
        <dbReference type="EMBL" id="UYM16666.1"/>
    </source>
</evidence>
<reference evidence="3" key="1">
    <citation type="submission" date="2022-10" db="EMBL/GenBank/DDBJ databases">
        <title>Completed Genome Sequence of two octocoral isolated bacterium, Endozoicomonas euniceicola EF212T and Endozoicomonas gorgoniicola PS125T.</title>
        <authorList>
            <person name="Chiou Y.-J."/>
            <person name="Chen Y.-H."/>
        </authorList>
    </citation>
    <scope>NUCLEOTIDE SEQUENCE</scope>
    <source>
        <strain evidence="3">EF212</strain>
    </source>
</reference>
<feature type="chain" id="PRO_5047312523" evidence="2">
    <location>
        <begin position="21"/>
        <end position="322"/>
    </location>
</feature>
<keyword evidence="1" id="KW-1133">Transmembrane helix</keyword>